<dbReference type="AlphaFoldDB" id="A0AAW9NNF0"/>
<comment type="caution">
    <text evidence="2">The sequence shown here is derived from an EMBL/GenBank/DDBJ whole genome shotgun (WGS) entry which is preliminary data.</text>
</comment>
<dbReference type="GO" id="GO:0016887">
    <property type="term" value="F:ATP hydrolysis activity"/>
    <property type="evidence" value="ECO:0007669"/>
    <property type="project" value="InterPro"/>
</dbReference>
<reference evidence="2 3" key="1">
    <citation type="submission" date="2023-03" db="EMBL/GenBank/DDBJ databases">
        <title>Bacillus Genome Sequencing.</title>
        <authorList>
            <person name="Dunlap C."/>
        </authorList>
    </citation>
    <scope>NUCLEOTIDE SEQUENCE [LARGE SCALE GENOMIC DNA]</scope>
    <source>
        <strain evidence="2 3">B-59205</strain>
    </source>
</reference>
<evidence type="ECO:0000313" key="3">
    <source>
        <dbReference type="Proteomes" id="UP001344888"/>
    </source>
</evidence>
<keyword evidence="3" id="KW-1185">Reference proteome</keyword>
<dbReference type="SUPFAM" id="SSF52540">
    <property type="entry name" value="P-loop containing nucleoside triphosphate hydrolases"/>
    <property type="match status" value="1"/>
</dbReference>
<dbReference type="RefSeq" id="WP_326123481.1">
    <property type="nucleotide sequence ID" value="NZ_JARSFG010000015.1"/>
</dbReference>
<dbReference type="InterPro" id="IPR011704">
    <property type="entry name" value="ATPase_dyneun-rel_AAA"/>
</dbReference>
<dbReference type="EMBL" id="JARSFG010000015">
    <property type="protein sequence ID" value="MEC1178995.1"/>
    <property type="molecule type" value="Genomic_DNA"/>
</dbReference>
<dbReference type="Proteomes" id="UP001344888">
    <property type="component" value="Unassembled WGS sequence"/>
</dbReference>
<sequence>MSIVYKWNLLRSPLEVLQIQYNFDDFEILWNEETHYDEYADIIEHLNSGEEVYALYYNQDVPVCMTRITYFWKNGDFEQYKLQHPAIQEALTEEEIDANVWMEKDCRLVNHSIEQYLTKINGDLYFLDKVGYEHYLADMNIHYPKLTTEAVITKESLLNELFISEETMEQMLGALQYKKNLILQGPPGVGKTFIAKRLAYLQMIYKDSERVQMIQFHQTYSYEDFIQGYRPEAGGGFQLKNGVFYDFCKKAQLDANHDYYFIIDEINRGNISKIFGELLMLIEADKRGPEYAIPLTYSEKEETFYIPKNLYIIGLMNTADRSLAVVDYALRRRFAFIHMEPIFDEKFIHFLEQNGIEQSFAQFIVNAMTQLNRVIEHDPHLGKGFLIGHSYFSTAIQSKQPAAWYNQIIRYEIGPMLEEYWYDDTEQAQRETEKLIFKE</sequence>
<gene>
    <name evidence="2" type="ORF">P9B03_10915</name>
</gene>
<feature type="domain" description="ATPase dynein-related AAA" evidence="1">
    <location>
        <begin position="180"/>
        <end position="334"/>
    </location>
</feature>
<dbReference type="GO" id="GO:0005524">
    <property type="term" value="F:ATP binding"/>
    <property type="evidence" value="ECO:0007669"/>
    <property type="project" value="InterPro"/>
</dbReference>
<organism evidence="2 3">
    <name type="scientific">Metasolibacillus meyeri</name>
    <dbReference type="NCBI Taxonomy" id="1071052"/>
    <lineage>
        <taxon>Bacteria</taxon>
        <taxon>Bacillati</taxon>
        <taxon>Bacillota</taxon>
        <taxon>Bacilli</taxon>
        <taxon>Bacillales</taxon>
        <taxon>Caryophanaceae</taxon>
        <taxon>Metasolibacillus</taxon>
    </lineage>
</organism>
<accession>A0AAW9NNF0</accession>
<dbReference type="PANTHER" id="PTHR37291:SF1">
    <property type="entry name" value="TYPE IV METHYL-DIRECTED RESTRICTION ENZYME ECOKMCRB SUBUNIT"/>
    <property type="match status" value="1"/>
</dbReference>
<dbReference type="CDD" id="cd00009">
    <property type="entry name" value="AAA"/>
    <property type="match status" value="1"/>
</dbReference>
<dbReference type="Pfam" id="PF07728">
    <property type="entry name" value="AAA_5"/>
    <property type="match status" value="1"/>
</dbReference>
<protein>
    <submittedName>
        <fullName evidence="2">AAA family ATPase</fullName>
    </submittedName>
</protein>
<evidence type="ECO:0000259" key="1">
    <source>
        <dbReference type="Pfam" id="PF07728"/>
    </source>
</evidence>
<dbReference type="InterPro" id="IPR027417">
    <property type="entry name" value="P-loop_NTPase"/>
</dbReference>
<dbReference type="InterPro" id="IPR052934">
    <property type="entry name" value="Methyl-DNA_Rec/Restrict_Enz"/>
</dbReference>
<name>A0AAW9NNF0_9BACL</name>
<evidence type="ECO:0000313" key="2">
    <source>
        <dbReference type="EMBL" id="MEC1178995.1"/>
    </source>
</evidence>
<dbReference type="PANTHER" id="PTHR37291">
    <property type="entry name" value="5-METHYLCYTOSINE-SPECIFIC RESTRICTION ENZYME B"/>
    <property type="match status" value="1"/>
</dbReference>
<proteinExistence type="predicted"/>
<dbReference type="Gene3D" id="3.40.50.300">
    <property type="entry name" value="P-loop containing nucleotide triphosphate hydrolases"/>
    <property type="match status" value="1"/>
</dbReference>